<accession>A0A1E7EIE8</accession>
<evidence type="ECO:0000313" key="2">
    <source>
        <dbReference type="EMBL" id="OEU05655.1"/>
    </source>
</evidence>
<feature type="compositionally biased region" description="Low complexity" evidence="1">
    <location>
        <begin position="75"/>
        <end position="88"/>
    </location>
</feature>
<feature type="compositionally biased region" description="Polar residues" evidence="1">
    <location>
        <begin position="20"/>
        <end position="30"/>
    </location>
</feature>
<organism evidence="2 3">
    <name type="scientific">Fragilariopsis cylindrus CCMP1102</name>
    <dbReference type="NCBI Taxonomy" id="635003"/>
    <lineage>
        <taxon>Eukaryota</taxon>
        <taxon>Sar</taxon>
        <taxon>Stramenopiles</taxon>
        <taxon>Ochrophyta</taxon>
        <taxon>Bacillariophyta</taxon>
        <taxon>Bacillariophyceae</taxon>
        <taxon>Bacillariophycidae</taxon>
        <taxon>Bacillariales</taxon>
        <taxon>Bacillariaceae</taxon>
        <taxon>Fragilariopsis</taxon>
    </lineage>
</organism>
<gene>
    <name evidence="2" type="ORF">FRACYDRAFT_258742</name>
</gene>
<sequence>MSSDNKAPASPPPVYKKNGTRTYNSSNGPSSVLKPNVAQHSRQVSFTGKDHHLVIPGNTIDENNVRRSSLKSIDSTGSSACTSTSTSTISNGTTQIMSIPSLHHSLMRTQKKKDPYRYYDIIKIMGDGSMGSVAMVKKRKSAMGGSARKYM</sequence>
<feature type="region of interest" description="Disordered" evidence="1">
    <location>
        <begin position="69"/>
        <end position="88"/>
    </location>
</feature>
<evidence type="ECO:0008006" key="4">
    <source>
        <dbReference type="Google" id="ProtNLM"/>
    </source>
</evidence>
<evidence type="ECO:0000256" key="1">
    <source>
        <dbReference type="SAM" id="MobiDB-lite"/>
    </source>
</evidence>
<dbReference type="AlphaFoldDB" id="A0A1E7EIE8"/>
<evidence type="ECO:0000313" key="3">
    <source>
        <dbReference type="Proteomes" id="UP000095751"/>
    </source>
</evidence>
<dbReference type="KEGG" id="fcy:FRACYDRAFT_258742"/>
<keyword evidence="3" id="KW-1185">Reference proteome</keyword>
<dbReference type="Proteomes" id="UP000095751">
    <property type="component" value="Unassembled WGS sequence"/>
</dbReference>
<proteinExistence type="predicted"/>
<dbReference type="InParanoid" id="A0A1E7EIE8"/>
<name>A0A1E7EIE8_9STRA</name>
<reference evidence="2 3" key="1">
    <citation type="submission" date="2016-09" db="EMBL/GenBank/DDBJ databases">
        <title>Extensive genetic diversity and differential bi-allelic expression allows diatom success in the polar Southern Ocean.</title>
        <authorList>
            <consortium name="DOE Joint Genome Institute"/>
            <person name="Mock T."/>
            <person name="Otillar R.P."/>
            <person name="Strauss J."/>
            <person name="Dupont C."/>
            <person name="Frickenhaus S."/>
            <person name="Maumus F."/>
            <person name="Mcmullan M."/>
            <person name="Sanges R."/>
            <person name="Schmutz J."/>
            <person name="Toseland A."/>
            <person name="Valas R."/>
            <person name="Veluchamy A."/>
            <person name="Ward B.J."/>
            <person name="Allen A."/>
            <person name="Barry K."/>
            <person name="Falciatore A."/>
            <person name="Ferrante M."/>
            <person name="Fortunato A.E."/>
            <person name="Gloeckner G."/>
            <person name="Gruber A."/>
            <person name="Hipkin R."/>
            <person name="Janech M."/>
            <person name="Kroth P."/>
            <person name="Leese F."/>
            <person name="Lindquist E."/>
            <person name="Lyon B.R."/>
            <person name="Martin J."/>
            <person name="Mayer C."/>
            <person name="Parker M."/>
            <person name="Quesneville H."/>
            <person name="Raymond J."/>
            <person name="Uhlig C."/>
            <person name="Valentin K.U."/>
            <person name="Worden A.Z."/>
            <person name="Armbrust E.V."/>
            <person name="Bowler C."/>
            <person name="Green B."/>
            <person name="Moulton V."/>
            <person name="Van Oosterhout C."/>
            <person name="Grigoriev I."/>
        </authorList>
    </citation>
    <scope>NUCLEOTIDE SEQUENCE [LARGE SCALE GENOMIC DNA]</scope>
    <source>
        <strain evidence="2 3">CCMP1102</strain>
    </source>
</reference>
<feature type="region of interest" description="Disordered" evidence="1">
    <location>
        <begin position="1"/>
        <end position="50"/>
    </location>
</feature>
<protein>
    <recommendedName>
        <fullName evidence="4">Protein kinase domain-containing protein</fullName>
    </recommendedName>
</protein>
<dbReference type="EMBL" id="KV784605">
    <property type="protein sequence ID" value="OEU05655.1"/>
    <property type="molecule type" value="Genomic_DNA"/>
</dbReference>